<comment type="caution">
    <text evidence="2">The sequence shown here is derived from an EMBL/GenBank/DDBJ whole genome shotgun (WGS) entry which is preliminary data.</text>
</comment>
<gene>
    <name evidence="2" type="ORF">M9Y10_043865</name>
</gene>
<sequence length="843" mass="99034">MLVFILLYSAKPAVDLPLLNFDTYGMPNIYFDSWSYQFKNCSKFVNGSQCVCQKFINYNNQSCIENISNPNDTILNSYIIVDDNLYNNAKNSFKSPTEIHYFDVISSKKGNKQHIYLPPNELVRSSIYNNSIFCNFDKTNQTTCNFLVNMCASSMYNPNFEACSALSQVFGEKNGNLNGYYDWPIGQPFFEYIDSLDNVMKEHFVQSSFKKGDILTFQLARYSKDGEFKGFKELKADLQKCGIKRNRNQIWRQFGWNFFSECDLNLSFAYDTTDFFDIFFQEMYDGDDTILKKSFPVIRPIPILLKNYRDKNGIDVNRQKDETQYKLFRRFFLFDNFTSYGNSENIIQVLSDITISFTIRSTDRTAIQTPYFILEYTQLYRNSSFLPKFSFNVQYTMNMSSFWDAVLYIFIVLTILFIAYWIIHSFLYFRQYNYGGTDMHMILTVVSEFFLILGILLFIICLAFGLFLLWSFKWSKKSFIFLPNEEDFYIFFPAIWVSFGLLAIGILLKIYLQTDLDFFLIDWENPHKKNYTISAWRRVLIGNEWCKISTVRAYSLSFTLVCILLIIKGFNTILTASPIPSSSIIDVGCTYKILRFAYTSFIWLLLILIQYILINFVYWKAAGNPFINFLEICRTAKISCFFLITDNHGFYLHGKKNDLHADVDIESLNEGIDMIEDTEEAIQGKVFEVYLTTELYHLIQEKYYSIKLGIDRREKAPAPYENYNSMNTFLRQFIEQKNSVHKYLTKNWQIIQMIDLGPEITDDSIFTKAPDQQFKYTLMYGIQGILMIFYLVLFTSIDVTTHSPEIGAFTVFIIDWIIFYVFKFRSRYNLSSKGILDSHFLIM</sequence>
<feature type="transmembrane region" description="Helical" evidence="1">
    <location>
        <begin position="596"/>
        <end position="619"/>
    </location>
</feature>
<evidence type="ECO:0000313" key="3">
    <source>
        <dbReference type="Proteomes" id="UP001470230"/>
    </source>
</evidence>
<proteinExistence type="predicted"/>
<feature type="transmembrane region" description="Helical" evidence="1">
    <location>
        <begin position="490"/>
        <end position="512"/>
    </location>
</feature>
<feature type="transmembrane region" description="Helical" evidence="1">
    <location>
        <begin position="776"/>
        <end position="794"/>
    </location>
</feature>
<feature type="transmembrane region" description="Helical" evidence="1">
    <location>
        <begin position="405"/>
        <end position="429"/>
    </location>
</feature>
<dbReference type="EMBL" id="JAPFFF010000008">
    <property type="protein sequence ID" value="KAK8884745.1"/>
    <property type="molecule type" value="Genomic_DNA"/>
</dbReference>
<name>A0ABR2K0U3_9EUKA</name>
<evidence type="ECO:0000313" key="2">
    <source>
        <dbReference type="EMBL" id="KAK8884745.1"/>
    </source>
</evidence>
<feature type="transmembrane region" description="Helical" evidence="1">
    <location>
        <begin position="553"/>
        <end position="576"/>
    </location>
</feature>
<accession>A0ABR2K0U3</accession>
<organism evidence="2 3">
    <name type="scientific">Tritrichomonas musculus</name>
    <dbReference type="NCBI Taxonomy" id="1915356"/>
    <lineage>
        <taxon>Eukaryota</taxon>
        <taxon>Metamonada</taxon>
        <taxon>Parabasalia</taxon>
        <taxon>Tritrichomonadida</taxon>
        <taxon>Tritrichomonadidae</taxon>
        <taxon>Tritrichomonas</taxon>
    </lineage>
</organism>
<keyword evidence="1" id="KW-0472">Membrane</keyword>
<dbReference type="InterPro" id="IPR019170">
    <property type="entry name" value="Meckelin"/>
</dbReference>
<evidence type="ECO:0000256" key="1">
    <source>
        <dbReference type="SAM" id="Phobius"/>
    </source>
</evidence>
<keyword evidence="1" id="KW-1133">Transmembrane helix</keyword>
<dbReference type="Proteomes" id="UP001470230">
    <property type="component" value="Unassembled WGS sequence"/>
</dbReference>
<feature type="transmembrane region" description="Helical" evidence="1">
    <location>
        <begin position="441"/>
        <end position="470"/>
    </location>
</feature>
<reference evidence="2 3" key="1">
    <citation type="submission" date="2024-04" db="EMBL/GenBank/DDBJ databases">
        <title>Tritrichomonas musculus Genome.</title>
        <authorList>
            <person name="Alves-Ferreira E."/>
            <person name="Grigg M."/>
            <person name="Lorenzi H."/>
            <person name="Galac M."/>
        </authorList>
    </citation>
    <scope>NUCLEOTIDE SEQUENCE [LARGE SCALE GENOMIC DNA]</scope>
    <source>
        <strain evidence="2 3">EAF2021</strain>
    </source>
</reference>
<keyword evidence="3" id="KW-1185">Reference proteome</keyword>
<dbReference type="PANTHER" id="PTHR21274">
    <property type="entry name" value="MECKELIN"/>
    <property type="match status" value="1"/>
</dbReference>
<protein>
    <submittedName>
        <fullName evidence="2">Meckelin</fullName>
    </submittedName>
</protein>
<keyword evidence="1" id="KW-0812">Transmembrane</keyword>
<feature type="transmembrane region" description="Helical" evidence="1">
    <location>
        <begin position="806"/>
        <end position="822"/>
    </location>
</feature>
<dbReference type="Pfam" id="PF09773">
    <property type="entry name" value="Meckelin"/>
    <property type="match status" value="1"/>
</dbReference>
<dbReference type="PANTHER" id="PTHR21274:SF0">
    <property type="entry name" value="MECKELIN"/>
    <property type="match status" value="1"/>
</dbReference>